<dbReference type="Pfam" id="PF00651">
    <property type="entry name" value="BTB"/>
    <property type="match status" value="1"/>
</dbReference>
<protein>
    <recommendedName>
        <fullName evidence="3">BTB domain-containing protein</fullName>
    </recommendedName>
</protein>
<dbReference type="STRING" id="29655.A0A0K9NXT4"/>
<name>A0A0K9NXT4_ZOSMR</name>
<feature type="domain" description="BTB" evidence="3">
    <location>
        <begin position="74"/>
        <end position="144"/>
    </location>
</feature>
<dbReference type="Gene3D" id="3.30.710.10">
    <property type="entry name" value="Potassium Channel Kv1.1, Chain A"/>
    <property type="match status" value="1"/>
</dbReference>
<dbReference type="PANTHER" id="PTHR47369:SF1">
    <property type="entry name" value="BTB_POZ DOMAIN-CONTAINING PROTEIN"/>
    <property type="match status" value="1"/>
</dbReference>
<gene>
    <name evidence="4" type="ORF">ZOSMA_56G00930</name>
</gene>
<evidence type="ECO:0000256" key="2">
    <source>
        <dbReference type="SAM" id="MobiDB-lite"/>
    </source>
</evidence>
<dbReference type="GO" id="GO:0000151">
    <property type="term" value="C:ubiquitin ligase complex"/>
    <property type="evidence" value="ECO:0000318"/>
    <property type="project" value="GO_Central"/>
</dbReference>
<sequence length="852" mass="94464">MESPPLSSSRSPRSRLVIGGRMDATAQPASQEQEQKMLTPDNDRTLQELREIDCNLSLLCDHIQIEGFNAGAFSDVVVIAMGSTYRLHRLILSRSSYFRNMLHGPWKEVDAPTVTLQIDDANVNSEAISMSLAYLYGQHPKLNDSNAFRVLAAASFLDLQELCAICTDFIISELWTTNFLVYQVFSESQDYGIHGERIRKACWGYLCQSATRELREVLPKLSAQTIHSLLTSDRLWVDNEEDRFSLALYILLTKSALHKEDHPEQETSSYQSGIGASFDSHLPMGQHLAGAIDKKGLKATTQNSLVDFSDSSMHPLNYVFHLKPETVNNTVSTQPIISDCANMGKMPSLNNLPNDSYDDHLSCSYTNVKDASVIDRRMLTGSSIEGPSEESTCYNFNSNIWSSGSQSRQFSSSCSSHSGMITSPSWGARTLGWRQCRNAEVISGLSGEEFDAFMNIFEGGSLLYCNMSFGALLYSRKQLEDIGFTCKAVNDGLWLQMLLSHKIQEIGADTCKSCCLVNMSCACRHGYSQESTSVGYSRNEHDRNNASDNMDNVYVASSQGEGTGIYAPVRVHVRGPIDGLAGIGRGTTYVTDAVWPPTRFVFSRVPFGLGNRNEQQSHGNYEPEGRIDLNGDLSVDGLTTIVRSDQGSNIVPLNAETTERNNGSGPVNTSTTNSIPLQMLDSQEHAIGVGWDDSGISTLSLDMKTPLCHFPPFRFGVEFKDVHRLSDGQVKHSSELFYAGSLWKVTVQAFNDEDPQGRRTLGLFLHRRKAEPVDSLKKLNIYIDSREKVTARYQLICPSKRELMVFGNLKQPGTLLPKAPKGWGWRTALLFDELADLLQSGSLRVAVLVQLI</sequence>
<dbReference type="PROSITE" id="PS50097">
    <property type="entry name" value="BTB"/>
    <property type="match status" value="1"/>
</dbReference>
<proteinExistence type="predicted"/>
<organism evidence="4 5">
    <name type="scientific">Zostera marina</name>
    <name type="common">Eelgrass</name>
    <dbReference type="NCBI Taxonomy" id="29655"/>
    <lineage>
        <taxon>Eukaryota</taxon>
        <taxon>Viridiplantae</taxon>
        <taxon>Streptophyta</taxon>
        <taxon>Embryophyta</taxon>
        <taxon>Tracheophyta</taxon>
        <taxon>Spermatophyta</taxon>
        <taxon>Magnoliopsida</taxon>
        <taxon>Liliopsida</taxon>
        <taxon>Zosteraceae</taxon>
        <taxon>Zostera</taxon>
    </lineage>
</organism>
<comment type="caution">
    <text evidence="4">The sequence shown here is derived from an EMBL/GenBank/DDBJ whole genome shotgun (WGS) entry which is preliminary data.</text>
</comment>
<dbReference type="OMA" id="CACKQAH"/>
<dbReference type="OrthoDB" id="6359943at2759"/>
<keyword evidence="5" id="KW-1185">Reference proteome</keyword>
<dbReference type="SMART" id="SM00225">
    <property type="entry name" value="BTB"/>
    <property type="match status" value="1"/>
</dbReference>
<evidence type="ECO:0000259" key="3">
    <source>
        <dbReference type="PROSITE" id="PS50097"/>
    </source>
</evidence>
<accession>A0A0K9NXT4</accession>
<dbReference type="InterPro" id="IPR000210">
    <property type="entry name" value="BTB/POZ_dom"/>
</dbReference>
<feature type="region of interest" description="Disordered" evidence="2">
    <location>
        <begin position="1"/>
        <end position="36"/>
    </location>
</feature>
<dbReference type="EMBL" id="LFYR01001565">
    <property type="protein sequence ID" value="KMZ60862.1"/>
    <property type="molecule type" value="Genomic_DNA"/>
</dbReference>
<dbReference type="Proteomes" id="UP000036987">
    <property type="component" value="Unassembled WGS sequence"/>
</dbReference>
<dbReference type="SUPFAM" id="SSF54695">
    <property type="entry name" value="POZ domain"/>
    <property type="match status" value="1"/>
</dbReference>
<dbReference type="InterPro" id="IPR011333">
    <property type="entry name" value="SKP1/BTB/POZ_sf"/>
</dbReference>
<feature type="compositionally biased region" description="Low complexity" evidence="2">
    <location>
        <begin position="1"/>
        <end position="16"/>
    </location>
</feature>
<dbReference type="PANTHER" id="PTHR47369">
    <property type="entry name" value="BTB/POZ DOMAIN-CONTAINING PROTEIN"/>
    <property type="match status" value="1"/>
</dbReference>
<evidence type="ECO:0000313" key="4">
    <source>
        <dbReference type="EMBL" id="KMZ60862.1"/>
    </source>
</evidence>
<reference evidence="5" key="1">
    <citation type="journal article" date="2016" name="Nature">
        <title>The genome of the seagrass Zostera marina reveals angiosperm adaptation to the sea.</title>
        <authorList>
            <person name="Olsen J.L."/>
            <person name="Rouze P."/>
            <person name="Verhelst B."/>
            <person name="Lin Y.-C."/>
            <person name="Bayer T."/>
            <person name="Collen J."/>
            <person name="Dattolo E."/>
            <person name="De Paoli E."/>
            <person name="Dittami S."/>
            <person name="Maumus F."/>
            <person name="Michel G."/>
            <person name="Kersting A."/>
            <person name="Lauritano C."/>
            <person name="Lohaus R."/>
            <person name="Toepel M."/>
            <person name="Tonon T."/>
            <person name="Vanneste K."/>
            <person name="Amirebrahimi M."/>
            <person name="Brakel J."/>
            <person name="Bostroem C."/>
            <person name="Chovatia M."/>
            <person name="Grimwood J."/>
            <person name="Jenkins J.W."/>
            <person name="Jueterbock A."/>
            <person name="Mraz A."/>
            <person name="Stam W.T."/>
            <person name="Tice H."/>
            <person name="Bornberg-Bauer E."/>
            <person name="Green P.J."/>
            <person name="Pearson G.A."/>
            <person name="Procaccini G."/>
            <person name="Duarte C.M."/>
            <person name="Schmutz J."/>
            <person name="Reusch T.B.H."/>
            <person name="Van de Peer Y."/>
        </authorList>
    </citation>
    <scope>NUCLEOTIDE SEQUENCE [LARGE SCALE GENOMIC DNA]</scope>
    <source>
        <strain evidence="5">cv. Finnish</strain>
    </source>
</reference>
<evidence type="ECO:0000256" key="1">
    <source>
        <dbReference type="ARBA" id="ARBA00004906"/>
    </source>
</evidence>
<comment type="pathway">
    <text evidence="1">Protein modification; protein ubiquitination.</text>
</comment>
<evidence type="ECO:0000313" key="5">
    <source>
        <dbReference type="Proteomes" id="UP000036987"/>
    </source>
</evidence>
<dbReference type="AlphaFoldDB" id="A0A0K9NXT4"/>